<dbReference type="Proteomes" id="UP000836841">
    <property type="component" value="Chromosome 6"/>
</dbReference>
<dbReference type="SMART" id="SM01204">
    <property type="entry name" value="FIST_C"/>
    <property type="match status" value="1"/>
</dbReference>
<dbReference type="InterPro" id="IPR001810">
    <property type="entry name" value="F-box_dom"/>
</dbReference>
<dbReference type="GO" id="GO:0000209">
    <property type="term" value="P:protein polyubiquitination"/>
    <property type="evidence" value="ECO:0007669"/>
    <property type="project" value="TreeGrafter"/>
</dbReference>
<dbReference type="InterPro" id="IPR036047">
    <property type="entry name" value="F-box-like_dom_sf"/>
</dbReference>
<feature type="domain" description="F-box" evidence="2">
    <location>
        <begin position="36"/>
        <end position="76"/>
    </location>
</feature>
<dbReference type="EMBL" id="OU466862">
    <property type="protein sequence ID" value="CAH2073733.1"/>
    <property type="molecule type" value="Genomic_DNA"/>
</dbReference>
<dbReference type="PANTHER" id="PTHR14939:SF5">
    <property type="entry name" value="F-BOX ONLY PROTEIN 22"/>
    <property type="match status" value="1"/>
</dbReference>
<dbReference type="PANTHER" id="PTHR14939">
    <property type="entry name" value="F-BOX ONLY PROTEIN 22"/>
    <property type="match status" value="1"/>
</dbReference>
<evidence type="ECO:0000259" key="3">
    <source>
        <dbReference type="SMART" id="SM01204"/>
    </source>
</evidence>
<feature type="compositionally biased region" description="Basic and acidic residues" evidence="1">
    <location>
        <begin position="9"/>
        <end position="25"/>
    </location>
</feature>
<evidence type="ECO:0000256" key="1">
    <source>
        <dbReference type="SAM" id="MobiDB-lite"/>
    </source>
</evidence>
<dbReference type="SUPFAM" id="SSF81383">
    <property type="entry name" value="F-box domain"/>
    <property type="match status" value="1"/>
</dbReference>
<keyword evidence="5" id="KW-1185">Reference proteome</keyword>
<feature type="domain" description="FIST C-domain" evidence="3">
    <location>
        <begin position="333"/>
        <end position="470"/>
    </location>
</feature>
<dbReference type="Pfam" id="PF00646">
    <property type="entry name" value="F-box"/>
    <property type="match status" value="1"/>
</dbReference>
<organism evidence="4 5">
    <name type="scientific">Thlaspi arvense</name>
    <name type="common">Field penny-cress</name>
    <dbReference type="NCBI Taxonomy" id="13288"/>
    <lineage>
        <taxon>Eukaryota</taxon>
        <taxon>Viridiplantae</taxon>
        <taxon>Streptophyta</taxon>
        <taxon>Embryophyta</taxon>
        <taxon>Tracheophyta</taxon>
        <taxon>Spermatophyta</taxon>
        <taxon>Magnoliopsida</taxon>
        <taxon>eudicotyledons</taxon>
        <taxon>Gunneridae</taxon>
        <taxon>Pentapetalae</taxon>
        <taxon>rosids</taxon>
        <taxon>malvids</taxon>
        <taxon>Brassicales</taxon>
        <taxon>Brassicaceae</taxon>
        <taxon>Thlaspideae</taxon>
        <taxon>Thlaspi</taxon>
    </lineage>
</organism>
<dbReference type="AlphaFoldDB" id="A0AAU9STE5"/>
<proteinExistence type="predicted"/>
<dbReference type="GO" id="GO:0032436">
    <property type="term" value="P:positive regulation of proteasomal ubiquitin-dependent protein catabolic process"/>
    <property type="evidence" value="ECO:0007669"/>
    <property type="project" value="TreeGrafter"/>
</dbReference>
<accession>A0AAU9STE5</accession>
<gene>
    <name evidence="4" type="ORF">TAV2_LOCUS19293</name>
</gene>
<sequence>MADVSQTKEMPKEMPKGNSEKSKKTDMADMAFIESMNDDLLHNILLRLPAQSFGSASCVSRSWNCVCNRILSRPKMISAFSRNPDKLRAGEEVLDKVLSEPIRPDFVIANISYGNVEETLRQITKRVGSRVPVIVSLVAGILGKEARNEKLVEINPYAVYVSPVPNFAILLTIGYLPGFKVDVIPAIQAIGESEATVGDKFVMDIRNFVSVVSDHTAPACLILFGEDTHATEPIIQKLDYDMPAETIIVGELKGQGDLVHKRANESRCVQLQRDESRVLAGLVFARDRHRPIPFLNEAEAGRIQFHAAISGGMSPVDLRYKAANVILTLYRWPATLLNAKRRGEAEVLNGEQILENIEETLVGNPSWENEPADEQYLTVDGAGIRTGDCFQVYFPDLKVAEASLAAVSSQLRNLESKPNKTEVVGGFVFAGSGRGDSFFGRPNANISPFLENFPELPFGGISCNGQIGRSFFVEEGEENKESSIRRCFHSYSSVYFIVSYTSQC</sequence>
<dbReference type="SMART" id="SM00256">
    <property type="entry name" value="FBOX"/>
    <property type="match status" value="1"/>
</dbReference>
<evidence type="ECO:0008006" key="6">
    <source>
        <dbReference type="Google" id="ProtNLM"/>
    </source>
</evidence>
<protein>
    <recommendedName>
        <fullName evidence="6">F-box/LRR-repeat protein</fullName>
    </recommendedName>
</protein>
<evidence type="ECO:0000259" key="2">
    <source>
        <dbReference type="SMART" id="SM00256"/>
    </source>
</evidence>
<evidence type="ECO:0000313" key="4">
    <source>
        <dbReference type="EMBL" id="CAH2073733.1"/>
    </source>
</evidence>
<evidence type="ECO:0000313" key="5">
    <source>
        <dbReference type="Proteomes" id="UP000836841"/>
    </source>
</evidence>
<name>A0AAU9STE5_THLAR</name>
<dbReference type="Gene3D" id="1.20.1280.50">
    <property type="match status" value="1"/>
</dbReference>
<dbReference type="InterPro" id="IPR019494">
    <property type="entry name" value="FIST_C"/>
</dbReference>
<feature type="region of interest" description="Disordered" evidence="1">
    <location>
        <begin position="1"/>
        <end position="25"/>
    </location>
</feature>
<reference evidence="4 5" key="1">
    <citation type="submission" date="2022-03" db="EMBL/GenBank/DDBJ databases">
        <authorList>
            <person name="Nunn A."/>
            <person name="Chopra R."/>
            <person name="Nunn A."/>
            <person name="Contreras Garrido A."/>
        </authorList>
    </citation>
    <scope>NUCLEOTIDE SEQUENCE [LARGE SCALE GENOMIC DNA]</scope>
</reference>